<accession>A0A4C1XQA0</accession>
<evidence type="ECO:0000256" key="2">
    <source>
        <dbReference type="ARBA" id="ARBA00023180"/>
    </source>
</evidence>
<protein>
    <submittedName>
        <fullName evidence="4">Neuroligin-4, Y-linked</fullName>
    </submittedName>
</protein>
<feature type="domain" description="Carboxylesterase type B" evidence="3">
    <location>
        <begin position="29"/>
        <end position="89"/>
    </location>
</feature>
<dbReference type="EMBL" id="BGZK01000895">
    <property type="protein sequence ID" value="GBP64359.1"/>
    <property type="molecule type" value="Genomic_DNA"/>
</dbReference>
<reference evidence="4 5" key="1">
    <citation type="journal article" date="2019" name="Commun. Biol.">
        <title>The bagworm genome reveals a unique fibroin gene that provides high tensile strength.</title>
        <authorList>
            <person name="Kono N."/>
            <person name="Nakamura H."/>
            <person name="Ohtoshi R."/>
            <person name="Tomita M."/>
            <person name="Numata K."/>
            <person name="Arakawa K."/>
        </authorList>
    </citation>
    <scope>NUCLEOTIDE SEQUENCE [LARGE SCALE GENOMIC DNA]</scope>
</reference>
<comment type="caution">
    <text evidence="4">The sequence shown here is derived from an EMBL/GenBank/DDBJ whole genome shotgun (WGS) entry which is preliminary data.</text>
</comment>
<dbReference type="Proteomes" id="UP000299102">
    <property type="component" value="Unassembled WGS sequence"/>
</dbReference>
<name>A0A4C1XQA0_EUMVA</name>
<organism evidence="4 5">
    <name type="scientific">Eumeta variegata</name>
    <name type="common">Bagworm moth</name>
    <name type="synonym">Eumeta japonica</name>
    <dbReference type="NCBI Taxonomy" id="151549"/>
    <lineage>
        <taxon>Eukaryota</taxon>
        <taxon>Metazoa</taxon>
        <taxon>Ecdysozoa</taxon>
        <taxon>Arthropoda</taxon>
        <taxon>Hexapoda</taxon>
        <taxon>Insecta</taxon>
        <taxon>Pterygota</taxon>
        <taxon>Neoptera</taxon>
        <taxon>Endopterygota</taxon>
        <taxon>Lepidoptera</taxon>
        <taxon>Glossata</taxon>
        <taxon>Ditrysia</taxon>
        <taxon>Tineoidea</taxon>
        <taxon>Psychidae</taxon>
        <taxon>Oiketicinae</taxon>
        <taxon>Eumeta</taxon>
    </lineage>
</organism>
<dbReference type="PANTHER" id="PTHR43903">
    <property type="entry name" value="NEUROLIGIN"/>
    <property type="match status" value="1"/>
</dbReference>
<dbReference type="STRING" id="151549.A0A4C1XQA0"/>
<evidence type="ECO:0000256" key="1">
    <source>
        <dbReference type="ARBA" id="ARBA00005964"/>
    </source>
</evidence>
<gene>
    <name evidence="4" type="primary">NLGN4Y</name>
    <name evidence="4" type="ORF">EVAR_14927_1</name>
</gene>
<dbReference type="InterPro" id="IPR029058">
    <property type="entry name" value="AB_hydrolase_fold"/>
</dbReference>
<comment type="similarity">
    <text evidence="1">Belongs to the type-B carboxylesterase/lipase family.</text>
</comment>
<evidence type="ECO:0000259" key="3">
    <source>
        <dbReference type="Pfam" id="PF00135"/>
    </source>
</evidence>
<evidence type="ECO:0000313" key="5">
    <source>
        <dbReference type="Proteomes" id="UP000299102"/>
    </source>
</evidence>
<dbReference type="InterPro" id="IPR051093">
    <property type="entry name" value="Neuroligin/BSAL"/>
</dbReference>
<dbReference type="Gene3D" id="3.40.50.1820">
    <property type="entry name" value="alpha/beta hydrolase"/>
    <property type="match status" value="1"/>
</dbReference>
<dbReference type="SUPFAM" id="SSF53474">
    <property type="entry name" value="alpha/beta-Hydrolases"/>
    <property type="match status" value="1"/>
</dbReference>
<proteinExistence type="inferred from homology"/>
<keyword evidence="5" id="KW-1185">Reference proteome</keyword>
<evidence type="ECO:0000313" key="4">
    <source>
        <dbReference type="EMBL" id="GBP64359.1"/>
    </source>
</evidence>
<keyword evidence="2" id="KW-0325">Glycoprotein</keyword>
<dbReference type="AlphaFoldDB" id="A0A4C1XQA0"/>
<dbReference type="InterPro" id="IPR002018">
    <property type="entry name" value="CarbesteraseB"/>
</dbReference>
<dbReference type="Pfam" id="PF00135">
    <property type="entry name" value="COesterase"/>
    <property type="match status" value="1"/>
</dbReference>
<sequence>MSRTGAPSRRRAYRSDYFGALNRLAFSPGFLNPRSDEYPRSPANYGLMDQIAALHWIKENVAAFGGDPTNVTLMGHGAGAACVHFLLTSLAVPEVTVLDAVTVMITSLPERHRGLELVPSRWRMGYAVPEDQHHEFLSEADAEPRENLIAI</sequence>
<dbReference type="OrthoDB" id="3200163at2759"/>